<dbReference type="Proteomes" id="UP000092578">
    <property type="component" value="Unassembled WGS sequence"/>
</dbReference>
<evidence type="ECO:0000313" key="2">
    <source>
        <dbReference type="EMBL" id="OCA85285.1"/>
    </source>
</evidence>
<name>A0A1B9AN98_9BACI</name>
<dbReference type="Pfam" id="PF14151">
    <property type="entry name" value="YfhD"/>
    <property type="match status" value="1"/>
</dbReference>
<reference evidence="3" key="1">
    <citation type="submission" date="2016-05" db="EMBL/GenBank/DDBJ databases">
        <authorList>
            <person name="Liu B."/>
            <person name="Wang J."/>
            <person name="Zhu Y."/>
            <person name="Liu G."/>
            <person name="Chen Q."/>
            <person name="Chen Z."/>
            <person name="Lan J."/>
            <person name="Che J."/>
            <person name="Ge C."/>
            <person name="Shi H."/>
            <person name="Pan Z."/>
            <person name="Liu X."/>
        </authorList>
    </citation>
    <scope>NUCLEOTIDE SEQUENCE [LARGE SCALE GENOMIC DNA]</scope>
    <source>
        <strain evidence="3">FJAT-27215</strain>
    </source>
</reference>
<feature type="region of interest" description="Disordered" evidence="1">
    <location>
        <begin position="1"/>
        <end position="60"/>
    </location>
</feature>
<evidence type="ECO:0000256" key="1">
    <source>
        <dbReference type="SAM" id="MobiDB-lite"/>
    </source>
</evidence>
<feature type="compositionally biased region" description="Basic and acidic residues" evidence="1">
    <location>
        <begin position="23"/>
        <end position="60"/>
    </location>
</feature>
<sequence length="60" mass="6781">MLQNINNEDNDQITNTAGAFQSDGRDVEFSQELADKDDLVAQERSKAADRRAKARKNNKE</sequence>
<proteinExistence type="predicted"/>
<accession>A0A1B9AN98</accession>
<evidence type="ECO:0000313" key="3">
    <source>
        <dbReference type="Proteomes" id="UP000092578"/>
    </source>
</evidence>
<gene>
    <name evidence="2" type="ORF">A8F95_11480</name>
</gene>
<dbReference type="EMBL" id="MAYT01000027">
    <property type="protein sequence ID" value="OCA85285.1"/>
    <property type="molecule type" value="Genomic_DNA"/>
</dbReference>
<organism evidence="2 3">
    <name type="scientific">Pseudobacillus wudalianchiensis</name>
    <dbReference type="NCBI Taxonomy" id="1743143"/>
    <lineage>
        <taxon>Bacteria</taxon>
        <taxon>Bacillati</taxon>
        <taxon>Bacillota</taxon>
        <taxon>Bacilli</taxon>
        <taxon>Bacillales</taxon>
        <taxon>Bacillaceae</taxon>
        <taxon>Pseudobacillus</taxon>
    </lineage>
</organism>
<keyword evidence="3" id="KW-1185">Reference proteome</keyword>
<evidence type="ECO:0008006" key="4">
    <source>
        <dbReference type="Google" id="ProtNLM"/>
    </source>
</evidence>
<dbReference type="InterPro" id="IPR025435">
    <property type="entry name" value="YfhD-like"/>
</dbReference>
<feature type="compositionally biased region" description="Polar residues" evidence="1">
    <location>
        <begin position="1"/>
        <end position="19"/>
    </location>
</feature>
<dbReference type="RefSeq" id="WP_065411253.1">
    <property type="nucleotide sequence ID" value="NZ_MAYT01000027.1"/>
</dbReference>
<dbReference type="AlphaFoldDB" id="A0A1B9AN98"/>
<comment type="caution">
    <text evidence="2">The sequence shown here is derived from an EMBL/GenBank/DDBJ whole genome shotgun (WGS) entry which is preliminary data.</text>
</comment>
<protein>
    <recommendedName>
        <fullName evidence="4">YfhD family protein</fullName>
    </recommendedName>
</protein>